<protein>
    <submittedName>
        <fullName evidence="5">M14 family metallopeptidase</fullName>
        <ecNumber evidence="5">3.4.17.-</ecNumber>
    </submittedName>
</protein>
<evidence type="ECO:0000256" key="1">
    <source>
        <dbReference type="ARBA" id="ARBA00001947"/>
    </source>
</evidence>
<proteinExistence type="inferred from homology"/>
<keyword evidence="6" id="KW-1185">Reference proteome</keyword>
<dbReference type="SMART" id="SM00631">
    <property type="entry name" value="Zn_pept"/>
    <property type="match status" value="1"/>
</dbReference>
<comment type="similarity">
    <text evidence="2 3">Belongs to the peptidase M14 family.</text>
</comment>
<dbReference type="InterPro" id="IPR000834">
    <property type="entry name" value="Peptidase_M14"/>
</dbReference>
<comment type="caution">
    <text evidence="3">Lacks conserved residue(s) required for the propagation of feature annotation.</text>
</comment>
<dbReference type="RefSeq" id="WP_386759192.1">
    <property type="nucleotide sequence ID" value="NZ_JBHRXK010000004.1"/>
</dbReference>
<feature type="domain" description="Peptidase M14" evidence="4">
    <location>
        <begin position="14"/>
        <end position="315"/>
    </location>
</feature>
<comment type="cofactor">
    <cofactor evidence="1">
        <name>Zn(2+)</name>
        <dbReference type="ChEBI" id="CHEBI:29105"/>
    </cofactor>
</comment>
<name>A0ABV7RU70_9GAMM</name>
<dbReference type="SUPFAM" id="SSF53187">
    <property type="entry name" value="Zn-dependent exopeptidases"/>
    <property type="match status" value="1"/>
</dbReference>
<evidence type="ECO:0000313" key="6">
    <source>
        <dbReference type="Proteomes" id="UP001595740"/>
    </source>
</evidence>
<evidence type="ECO:0000256" key="2">
    <source>
        <dbReference type="ARBA" id="ARBA00005988"/>
    </source>
</evidence>
<accession>A0ABV7RU70</accession>
<dbReference type="Pfam" id="PF00246">
    <property type="entry name" value="Peptidase_M14"/>
    <property type="match status" value="1"/>
</dbReference>
<keyword evidence="5" id="KW-0645">Protease</keyword>
<evidence type="ECO:0000256" key="3">
    <source>
        <dbReference type="PROSITE-ProRule" id="PRU01379"/>
    </source>
</evidence>
<dbReference type="PANTHER" id="PTHR11705">
    <property type="entry name" value="PROTEASE FAMILY M14 CARBOXYPEPTIDASE A,B"/>
    <property type="match status" value="1"/>
</dbReference>
<organism evidence="5 6">
    <name type="scientific">Lysobacter cavernae</name>
    <dbReference type="NCBI Taxonomy" id="1685901"/>
    <lineage>
        <taxon>Bacteria</taxon>
        <taxon>Pseudomonadati</taxon>
        <taxon>Pseudomonadota</taxon>
        <taxon>Gammaproteobacteria</taxon>
        <taxon>Lysobacterales</taxon>
        <taxon>Lysobacteraceae</taxon>
        <taxon>Lysobacter</taxon>
    </lineage>
</organism>
<sequence length="502" mass="55247">MTQPAPITRAESSDYSETSRHADVMAFIDALAAHNDPRLHITDFGVTPEGRTLPLLVLSASGVTTPEQARAAGLPVVLVLCGIHAGEVEGKEAGLMYVRDLLDGRHGDVLTRMTLLLVPLFNADGNDRIDPANRKLDIAHLSGQLGPNSGVGTRVNAAGINLNRDYMRQDAPEMRLLQTRVMHPWSPHLTIDCHATNGSIHRFALTYDIPHTVHSGRAEPIAYLREQLLPAVSAAVKANDGLDTFYYGNFLRDEGGQGMGWITYTHHPRFGGNYRGLTNRLDLLLETYAYLPFAERVRTTYAFVREALAYVAAHAEEIVELLAGCEMPPDEIAVRYRLDAFPDREVEILTREPYTLQGDPISVKVPYLGRFVAEHAVQRPLAYAVPGDIADRLEGHGLVIERPPLPPTLDAEIATVTAHEVEAGRDILEANVTAFLQTEHRREKRPLPEGWALVRTEQQRGAIAVYLCEAGSDDGLLACGWIDTPAVGAEFPAWRVLVIEHA</sequence>
<reference evidence="6" key="1">
    <citation type="journal article" date="2019" name="Int. J. Syst. Evol. Microbiol.">
        <title>The Global Catalogue of Microorganisms (GCM) 10K type strain sequencing project: providing services to taxonomists for standard genome sequencing and annotation.</title>
        <authorList>
            <consortium name="The Broad Institute Genomics Platform"/>
            <consortium name="The Broad Institute Genome Sequencing Center for Infectious Disease"/>
            <person name="Wu L."/>
            <person name="Ma J."/>
        </authorList>
    </citation>
    <scope>NUCLEOTIDE SEQUENCE [LARGE SCALE GENOMIC DNA]</scope>
    <source>
        <strain evidence="6">KCTC 42875</strain>
    </source>
</reference>
<dbReference type="Proteomes" id="UP001595740">
    <property type="component" value="Unassembled WGS sequence"/>
</dbReference>
<gene>
    <name evidence="5" type="ORF">ACFOLC_10435</name>
</gene>
<evidence type="ECO:0000313" key="5">
    <source>
        <dbReference type="EMBL" id="MFC3551426.1"/>
    </source>
</evidence>
<evidence type="ECO:0000259" key="4">
    <source>
        <dbReference type="PROSITE" id="PS52035"/>
    </source>
</evidence>
<dbReference type="EC" id="3.4.17.-" evidence="5"/>
<dbReference type="EMBL" id="JBHRXK010000004">
    <property type="protein sequence ID" value="MFC3551426.1"/>
    <property type="molecule type" value="Genomic_DNA"/>
</dbReference>
<keyword evidence="5" id="KW-0378">Hydrolase</keyword>
<dbReference type="PANTHER" id="PTHR11705:SF145">
    <property type="entry name" value="PEPTIDASE M14 CARBOXYPEPTIDASE A DOMAIN-CONTAINING PROTEIN"/>
    <property type="match status" value="1"/>
</dbReference>
<comment type="caution">
    <text evidence="5">The sequence shown here is derived from an EMBL/GenBank/DDBJ whole genome shotgun (WGS) entry which is preliminary data.</text>
</comment>
<dbReference type="Gene3D" id="3.40.630.10">
    <property type="entry name" value="Zn peptidases"/>
    <property type="match status" value="1"/>
</dbReference>
<dbReference type="GO" id="GO:0004180">
    <property type="term" value="F:carboxypeptidase activity"/>
    <property type="evidence" value="ECO:0007669"/>
    <property type="project" value="UniProtKB-KW"/>
</dbReference>
<dbReference type="CDD" id="cd06241">
    <property type="entry name" value="M14-like"/>
    <property type="match status" value="1"/>
</dbReference>
<keyword evidence="5" id="KW-0121">Carboxypeptidase</keyword>
<dbReference type="PROSITE" id="PS52035">
    <property type="entry name" value="PEPTIDASE_M14"/>
    <property type="match status" value="1"/>
</dbReference>